<dbReference type="OrthoDB" id="9947580at2"/>
<dbReference type="EMBL" id="CP023695">
    <property type="protein sequence ID" value="QEV21601.1"/>
    <property type="molecule type" value="Genomic_DNA"/>
</dbReference>
<name>A0A5J6HTI5_STRAD</name>
<evidence type="ECO:0000313" key="2">
    <source>
        <dbReference type="EMBL" id="QEV21601.1"/>
    </source>
</evidence>
<proteinExistence type="predicted"/>
<evidence type="ECO:0008006" key="4">
    <source>
        <dbReference type="Google" id="ProtNLM"/>
    </source>
</evidence>
<keyword evidence="1" id="KW-0732">Signal</keyword>
<keyword evidence="3" id="KW-1185">Reference proteome</keyword>
<dbReference type="KEGG" id="salw:CP975_32380"/>
<feature type="signal peptide" evidence="1">
    <location>
        <begin position="1"/>
        <end position="26"/>
    </location>
</feature>
<dbReference type="Proteomes" id="UP000326553">
    <property type="component" value="Chromosome"/>
</dbReference>
<protein>
    <recommendedName>
        <fullName evidence="4">Lactococcin 972 family bacteriocin</fullName>
    </recommendedName>
</protein>
<dbReference type="AlphaFoldDB" id="A0A5J6HTI5"/>
<evidence type="ECO:0000313" key="3">
    <source>
        <dbReference type="Proteomes" id="UP000326553"/>
    </source>
</evidence>
<evidence type="ECO:0000256" key="1">
    <source>
        <dbReference type="SAM" id="SignalP"/>
    </source>
</evidence>
<feature type="chain" id="PRO_5023815842" description="Lactococcin 972 family bacteriocin" evidence="1">
    <location>
        <begin position="27"/>
        <end position="80"/>
    </location>
</feature>
<accession>A0A5J6HTI5</accession>
<sequence>MRVRSTILAAALTVSVLAVGAGAAVADDDHHRYNPRHETGYDHEGFAGTYDNVGGPWGITWSTAAGYDHEGFGHKAGGRH</sequence>
<gene>
    <name evidence="2" type="ORF">CP975_32380</name>
</gene>
<reference evidence="2 3" key="1">
    <citation type="submission" date="2017-09" db="EMBL/GenBank/DDBJ databases">
        <authorList>
            <person name="Lee N."/>
            <person name="Cho B.-K."/>
        </authorList>
    </citation>
    <scope>NUCLEOTIDE SEQUENCE [LARGE SCALE GENOMIC DNA]</scope>
    <source>
        <strain evidence="2 3">ATCC 12461</strain>
    </source>
</reference>
<organism evidence="2 3">
    <name type="scientific">Streptomyces alboniger</name>
    <dbReference type="NCBI Taxonomy" id="132473"/>
    <lineage>
        <taxon>Bacteria</taxon>
        <taxon>Bacillati</taxon>
        <taxon>Actinomycetota</taxon>
        <taxon>Actinomycetes</taxon>
        <taxon>Kitasatosporales</taxon>
        <taxon>Streptomycetaceae</taxon>
        <taxon>Streptomyces</taxon>
        <taxon>Streptomyces aurantiacus group</taxon>
    </lineage>
</organism>
<dbReference type="RefSeq" id="WP_055534701.1">
    <property type="nucleotide sequence ID" value="NZ_CP023695.1"/>
</dbReference>